<dbReference type="GO" id="GO:0019646">
    <property type="term" value="P:aerobic electron transport chain"/>
    <property type="evidence" value="ECO:0007669"/>
    <property type="project" value="TreeGrafter"/>
</dbReference>
<keyword evidence="5" id="KW-0560">Oxidoreductase</keyword>
<dbReference type="Gene3D" id="3.50.50.100">
    <property type="match status" value="1"/>
</dbReference>
<keyword evidence="3" id="KW-0285">Flavoprotein</keyword>
<organism evidence="7 8">
    <name type="scientific">Scopulibacillus darangshiensis</name>
    <dbReference type="NCBI Taxonomy" id="442528"/>
    <lineage>
        <taxon>Bacteria</taxon>
        <taxon>Bacillati</taxon>
        <taxon>Bacillota</taxon>
        <taxon>Bacilli</taxon>
        <taxon>Bacillales</taxon>
        <taxon>Sporolactobacillaceae</taxon>
        <taxon>Scopulibacillus</taxon>
    </lineage>
</organism>
<feature type="domain" description="FAD/NAD(P)-binding" evidence="6">
    <location>
        <begin position="3"/>
        <end position="282"/>
    </location>
</feature>
<evidence type="ECO:0000256" key="1">
    <source>
        <dbReference type="ARBA" id="ARBA00001974"/>
    </source>
</evidence>
<dbReference type="EMBL" id="SLXK01000019">
    <property type="protein sequence ID" value="TCP26578.1"/>
    <property type="molecule type" value="Genomic_DNA"/>
</dbReference>
<dbReference type="InterPro" id="IPR023753">
    <property type="entry name" value="FAD/NAD-binding_dom"/>
</dbReference>
<gene>
    <name evidence="7" type="ORF">EV207_1198</name>
</gene>
<accession>A0A4R2NXY9</accession>
<evidence type="ECO:0000313" key="8">
    <source>
        <dbReference type="Proteomes" id="UP000295416"/>
    </source>
</evidence>
<dbReference type="AlphaFoldDB" id="A0A4R2NXY9"/>
<dbReference type="PANTHER" id="PTHR42913:SF3">
    <property type="entry name" value="64 KDA MITOCHONDRIAL NADH DEHYDROGENASE (EUROFUNG)"/>
    <property type="match status" value="1"/>
</dbReference>
<proteinExistence type="inferred from homology"/>
<evidence type="ECO:0000256" key="4">
    <source>
        <dbReference type="ARBA" id="ARBA00022827"/>
    </source>
</evidence>
<evidence type="ECO:0000256" key="3">
    <source>
        <dbReference type="ARBA" id="ARBA00022630"/>
    </source>
</evidence>
<dbReference type="PRINTS" id="PR00469">
    <property type="entry name" value="PNDRDTASEII"/>
</dbReference>
<evidence type="ECO:0000313" key="7">
    <source>
        <dbReference type="EMBL" id="TCP26578.1"/>
    </source>
</evidence>
<comment type="cofactor">
    <cofactor evidence="1">
        <name>FAD</name>
        <dbReference type="ChEBI" id="CHEBI:57692"/>
    </cofactor>
</comment>
<dbReference type="OrthoDB" id="9784880at2"/>
<keyword evidence="8" id="KW-1185">Reference proteome</keyword>
<reference evidence="7 8" key="1">
    <citation type="submission" date="2019-03" db="EMBL/GenBank/DDBJ databases">
        <title>Genomic Encyclopedia of Type Strains, Phase IV (KMG-IV): sequencing the most valuable type-strain genomes for metagenomic binning, comparative biology and taxonomic classification.</title>
        <authorList>
            <person name="Goeker M."/>
        </authorList>
    </citation>
    <scope>NUCLEOTIDE SEQUENCE [LARGE SCALE GENOMIC DNA]</scope>
    <source>
        <strain evidence="7 8">DSM 19377</strain>
    </source>
</reference>
<dbReference type="PANTHER" id="PTHR42913">
    <property type="entry name" value="APOPTOSIS-INDUCING FACTOR 1"/>
    <property type="match status" value="1"/>
</dbReference>
<comment type="similarity">
    <text evidence="2">Belongs to the NADH dehydrogenase family.</text>
</comment>
<keyword evidence="4" id="KW-0274">FAD</keyword>
<evidence type="ECO:0000256" key="2">
    <source>
        <dbReference type="ARBA" id="ARBA00005272"/>
    </source>
</evidence>
<dbReference type="Pfam" id="PF07992">
    <property type="entry name" value="Pyr_redox_2"/>
    <property type="match status" value="1"/>
</dbReference>
<name>A0A4R2NXY9_9BACL</name>
<comment type="caution">
    <text evidence="7">The sequence shown here is derived from an EMBL/GenBank/DDBJ whole genome shotgun (WGS) entry which is preliminary data.</text>
</comment>
<dbReference type="GO" id="GO:0003955">
    <property type="term" value="F:NAD(P)H dehydrogenase (quinone) activity"/>
    <property type="evidence" value="ECO:0007669"/>
    <property type="project" value="TreeGrafter"/>
</dbReference>
<evidence type="ECO:0000256" key="5">
    <source>
        <dbReference type="ARBA" id="ARBA00023002"/>
    </source>
</evidence>
<sequence length="353" mass="38935">MKNLLILGGGYGSMRIMQHLFSGKLPEDLHVTLIDREPYHCMKTEYYALAAGTISDKHVRVAFPEHPQLTIVNNEITGIDLNNKQVLMGNESLSYDKLVIGLGCEDKYHGISGAKEHTLSIQSIRAVRETAQVLQCLPTNSVVSIVGGGLSGIEVASELRESRKDVKIQLFDRGERILSPFPERLSHYVQQWFTENGVDIVNCSNITKVEPGILYNKDEPVETDATVWTAGIQAHHLVRGLEIEKDRNGRAVVTDHHHLSNNPDVFVVGDCAASEHAPSAQLAEIQGDQIYEVLKAGWSGEELPNLSPIKLKGIMGSLGKKKGFALLMGTPVTGRVARLLKSGLLWVYRYHNG</sequence>
<dbReference type="PRINTS" id="PR00368">
    <property type="entry name" value="FADPNR"/>
</dbReference>
<dbReference type="Proteomes" id="UP000295416">
    <property type="component" value="Unassembled WGS sequence"/>
</dbReference>
<evidence type="ECO:0000259" key="6">
    <source>
        <dbReference type="Pfam" id="PF07992"/>
    </source>
</evidence>
<dbReference type="SUPFAM" id="SSF51905">
    <property type="entry name" value="FAD/NAD(P)-binding domain"/>
    <property type="match status" value="2"/>
</dbReference>
<protein>
    <submittedName>
        <fullName evidence="7">NADH dehydrogenase</fullName>
    </submittedName>
</protein>
<dbReference type="InterPro" id="IPR036188">
    <property type="entry name" value="FAD/NAD-bd_sf"/>
</dbReference>
<dbReference type="RefSeq" id="WP_132746584.1">
    <property type="nucleotide sequence ID" value="NZ_SLXK01000019.1"/>
</dbReference>
<dbReference type="InterPro" id="IPR051169">
    <property type="entry name" value="NADH-Q_oxidoreductase"/>
</dbReference>